<dbReference type="InterPro" id="IPR018480">
    <property type="entry name" value="PNAcMuramoyl-5peptid_Trfase_CS"/>
</dbReference>
<sequence length="334" mass="38116">MSSSASEFYRCFLAQQRTGTHFASKNRIDSEFSVFSHALYYPSKRLFRSSIKMRPTITAKDGRLARRWYSNIASLECDDDQVFLSSESEESDTELLSTSVVALDTDFGITHEDKLDDSESDFTHSAHRITTTHCHRCWKRQILPGVFINIGLFIFLIIFLLLIDSWAWRIVRIPLEPFYMTFPFATSSLFSACAGYMYVPLLHIMKFYSTTRKKCPSLHSCKKGTPTMGGLFFVPIGIAVARTLVGFSSVEVYGAAVVTLAFTAIGFIDDLLSIARNSNHGISRFIKFLLQVAICVWFCFWLDTTKISSPYNMYVLFLFMTRHLFTNHNSILLN</sequence>
<dbReference type="OMA" id="HSCKKGT"/>
<name>A0A0K9NNA3_ZOSMR</name>
<keyword evidence="5 6" id="KW-0472">Membrane</keyword>
<accession>A0A0K9NNA3</accession>
<dbReference type="STRING" id="29655.A0A0K9NNA3"/>
<dbReference type="PANTHER" id="PTHR22926:SF5">
    <property type="entry name" value="PHOSPHO-N-ACETYLMURAMOYL-PENTAPEPTIDE-TRANSFERASE HOMOLOG"/>
    <property type="match status" value="1"/>
</dbReference>
<keyword evidence="8" id="KW-1185">Reference proteome</keyword>
<gene>
    <name evidence="7" type="ORF">ZOSMA_85G00300</name>
</gene>
<organism evidence="7 8">
    <name type="scientific">Zostera marina</name>
    <name type="common">Eelgrass</name>
    <dbReference type="NCBI Taxonomy" id="29655"/>
    <lineage>
        <taxon>Eukaryota</taxon>
        <taxon>Viridiplantae</taxon>
        <taxon>Streptophyta</taxon>
        <taxon>Embryophyta</taxon>
        <taxon>Tracheophyta</taxon>
        <taxon>Spermatophyta</taxon>
        <taxon>Magnoliopsida</taxon>
        <taxon>Liliopsida</taxon>
        <taxon>Zosteraceae</taxon>
        <taxon>Zostera</taxon>
    </lineage>
</organism>
<proteinExistence type="predicted"/>
<dbReference type="AlphaFoldDB" id="A0A0K9NNA3"/>
<evidence type="ECO:0000256" key="3">
    <source>
        <dbReference type="ARBA" id="ARBA00022692"/>
    </source>
</evidence>
<keyword evidence="4 6" id="KW-1133">Transmembrane helix</keyword>
<protein>
    <submittedName>
        <fullName evidence="7">Phospho-N-acetylmuramoyl-pentapeptide-transferase</fullName>
    </submittedName>
</protein>
<feature type="transmembrane region" description="Helical" evidence="6">
    <location>
        <begin position="229"/>
        <end position="247"/>
    </location>
</feature>
<dbReference type="Pfam" id="PF10555">
    <property type="entry name" value="MraY_sig1"/>
    <property type="match status" value="1"/>
</dbReference>
<evidence type="ECO:0000256" key="1">
    <source>
        <dbReference type="ARBA" id="ARBA00004141"/>
    </source>
</evidence>
<evidence type="ECO:0000313" key="7">
    <source>
        <dbReference type="EMBL" id="KMZ57470.1"/>
    </source>
</evidence>
<evidence type="ECO:0000256" key="5">
    <source>
        <dbReference type="ARBA" id="ARBA00023136"/>
    </source>
</evidence>
<comment type="subcellular location">
    <subcellularLocation>
        <location evidence="1">Membrane</location>
        <topology evidence="1">Multi-pass membrane protein</topology>
    </subcellularLocation>
</comment>
<evidence type="ECO:0000256" key="2">
    <source>
        <dbReference type="ARBA" id="ARBA00022679"/>
    </source>
</evidence>
<keyword evidence="2 7" id="KW-0808">Transferase</keyword>
<dbReference type="EMBL" id="LFYR01002060">
    <property type="protein sequence ID" value="KMZ57470.1"/>
    <property type="molecule type" value="Genomic_DNA"/>
</dbReference>
<dbReference type="GO" id="GO:0016020">
    <property type="term" value="C:membrane"/>
    <property type="evidence" value="ECO:0007669"/>
    <property type="project" value="UniProtKB-SubCell"/>
</dbReference>
<dbReference type="PANTHER" id="PTHR22926">
    <property type="entry name" value="PHOSPHO-N-ACETYLMURAMOYL-PENTAPEPTIDE-TRANSFERASE"/>
    <property type="match status" value="1"/>
</dbReference>
<dbReference type="Proteomes" id="UP000036987">
    <property type="component" value="Unassembled WGS sequence"/>
</dbReference>
<dbReference type="OrthoDB" id="2020675at2759"/>
<feature type="transmembrane region" description="Helical" evidence="6">
    <location>
        <begin position="285"/>
        <end position="303"/>
    </location>
</feature>
<feature type="transmembrane region" description="Helical" evidence="6">
    <location>
        <begin position="146"/>
        <end position="168"/>
    </location>
</feature>
<comment type="caution">
    <text evidence="7">The sequence shown here is derived from an EMBL/GenBank/DDBJ whole genome shotgun (WGS) entry which is preliminary data.</text>
</comment>
<keyword evidence="3 6" id="KW-0812">Transmembrane</keyword>
<feature type="transmembrane region" description="Helical" evidence="6">
    <location>
        <begin position="188"/>
        <end position="208"/>
    </location>
</feature>
<dbReference type="InterPro" id="IPR000715">
    <property type="entry name" value="Glycosyl_transferase_4"/>
</dbReference>
<dbReference type="PROSITE" id="PS01347">
    <property type="entry name" value="MRAY_1"/>
    <property type="match status" value="1"/>
</dbReference>
<evidence type="ECO:0000256" key="6">
    <source>
        <dbReference type="SAM" id="Phobius"/>
    </source>
</evidence>
<reference evidence="8" key="1">
    <citation type="journal article" date="2016" name="Nature">
        <title>The genome of the seagrass Zostera marina reveals angiosperm adaptation to the sea.</title>
        <authorList>
            <person name="Olsen J.L."/>
            <person name="Rouze P."/>
            <person name="Verhelst B."/>
            <person name="Lin Y.-C."/>
            <person name="Bayer T."/>
            <person name="Collen J."/>
            <person name="Dattolo E."/>
            <person name="De Paoli E."/>
            <person name="Dittami S."/>
            <person name="Maumus F."/>
            <person name="Michel G."/>
            <person name="Kersting A."/>
            <person name="Lauritano C."/>
            <person name="Lohaus R."/>
            <person name="Toepel M."/>
            <person name="Tonon T."/>
            <person name="Vanneste K."/>
            <person name="Amirebrahimi M."/>
            <person name="Brakel J."/>
            <person name="Bostroem C."/>
            <person name="Chovatia M."/>
            <person name="Grimwood J."/>
            <person name="Jenkins J.W."/>
            <person name="Jueterbock A."/>
            <person name="Mraz A."/>
            <person name="Stam W.T."/>
            <person name="Tice H."/>
            <person name="Bornberg-Bauer E."/>
            <person name="Green P.J."/>
            <person name="Pearson G.A."/>
            <person name="Procaccini G."/>
            <person name="Duarte C.M."/>
            <person name="Schmutz J."/>
            <person name="Reusch T.B.H."/>
            <person name="Van de Peer Y."/>
        </authorList>
    </citation>
    <scope>NUCLEOTIDE SEQUENCE [LARGE SCALE GENOMIC DNA]</scope>
    <source>
        <strain evidence="8">cv. Finnish</strain>
    </source>
</reference>
<evidence type="ECO:0000256" key="4">
    <source>
        <dbReference type="ARBA" id="ARBA00022989"/>
    </source>
</evidence>
<feature type="transmembrane region" description="Helical" evidence="6">
    <location>
        <begin position="253"/>
        <end position="273"/>
    </location>
</feature>
<evidence type="ECO:0000313" key="8">
    <source>
        <dbReference type="Proteomes" id="UP000036987"/>
    </source>
</evidence>
<dbReference type="GO" id="GO:0016780">
    <property type="term" value="F:phosphotransferase activity, for other substituted phosphate groups"/>
    <property type="evidence" value="ECO:0007669"/>
    <property type="project" value="InterPro"/>
</dbReference>